<dbReference type="KEGG" id="bdr:105229097"/>
<keyword evidence="3 5" id="KW-1133">Transmembrane helix</keyword>
<feature type="transmembrane region" description="Helical" evidence="5">
    <location>
        <begin position="226"/>
        <end position="246"/>
    </location>
</feature>
<dbReference type="PANTHER" id="PTHR22950">
    <property type="entry name" value="AMINO ACID TRANSPORTER"/>
    <property type="match status" value="1"/>
</dbReference>
<evidence type="ECO:0000256" key="5">
    <source>
        <dbReference type="SAM" id="Phobius"/>
    </source>
</evidence>
<comment type="subcellular location">
    <subcellularLocation>
        <location evidence="1">Membrane</location>
        <topology evidence="1">Multi-pass membrane protein</topology>
    </subcellularLocation>
</comment>
<feature type="domain" description="Amino acid transporter transmembrane" evidence="6">
    <location>
        <begin position="32"/>
        <end position="430"/>
    </location>
</feature>
<feature type="transmembrane region" description="Helical" evidence="5">
    <location>
        <begin position="412"/>
        <end position="430"/>
    </location>
</feature>
<feature type="transmembrane region" description="Helical" evidence="5">
    <location>
        <begin position="305"/>
        <end position="327"/>
    </location>
</feature>
<sequence>MKKQFNEMDKTQNNVNEDYDPYQHRKVENPMSNFEVYISLLKASIGIGCLAMPKAFQAAGWLNGLISTALIGAIVIFALHVLLRGMYELSKRKRVPRLNYPDSMAFALELGPQCLRFLSGTARSTIDFVLAFYHFGVCCAYVVFIADNLKELLDFYGYEIDTRFYIFALSLPLSAIYFVRDLRNLVPFNAFADAMICLSFIIIFAYIFTGLPALAERSAFGDLKSYPLFFGTVLFAIESVGVIISVEAKMKSPRDYLGLYGILNMGLVTSLILYVLIAFFGYWRYGVKVKDSITSNLPMEDFFPRLARLMFAVAIFLSFALQGYITIEVCWRRYSEYINLKPSHPLEYVLRIAIVLGAVLAAVMSSHLALILSLVGSFSLSYLGLIFPGLMDFCLRYGQGFGPYKIYLWQDMALMVFGFIGGAIGTWFSLSDLYANYQLQQ</sequence>
<feature type="transmembrane region" description="Helical" evidence="5">
    <location>
        <begin position="125"/>
        <end position="144"/>
    </location>
</feature>
<organism evidence="7 8">
    <name type="scientific">Bactrocera dorsalis</name>
    <name type="common">Oriental fruit fly</name>
    <name type="synonym">Dacus dorsalis</name>
    <dbReference type="NCBI Taxonomy" id="27457"/>
    <lineage>
        <taxon>Eukaryota</taxon>
        <taxon>Metazoa</taxon>
        <taxon>Ecdysozoa</taxon>
        <taxon>Arthropoda</taxon>
        <taxon>Hexapoda</taxon>
        <taxon>Insecta</taxon>
        <taxon>Pterygota</taxon>
        <taxon>Neoptera</taxon>
        <taxon>Endopterygota</taxon>
        <taxon>Diptera</taxon>
        <taxon>Brachycera</taxon>
        <taxon>Muscomorpha</taxon>
        <taxon>Tephritoidea</taxon>
        <taxon>Tephritidae</taxon>
        <taxon>Bactrocera</taxon>
        <taxon>Bactrocera</taxon>
    </lineage>
</organism>
<feature type="transmembrane region" description="Helical" evidence="5">
    <location>
        <begin position="59"/>
        <end position="83"/>
    </location>
</feature>
<dbReference type="Proteomes" id="UP001652620">
    <property type="component" value="Chromosome 5"/>
</dbReference>
<protein>
    <submittedName>
        <fullName evidence="8">Proton-coupled amino acid transporter-like protein CG1139</fullName>
    </submittedName>
</protein>
<evidence type="ECO:0000313" key="7">
    <source>
        <dbReference type="Proteomes" id="UP001652620"/>
    </source>
</evidence>
<evidence type="ECO:0000256" key="3">
    <source>
        <dbReference type="ARBA" id="ARBA00022989"/>
    </source>
</evidence>
<accession>A0A8N4L451</accession>
<dbReference type="GO" id="GO:0005774">
    <property type="term" value="C:vacuolar membrane"/>
    <property type="evidence" value="ECO:0007669"/>
    <property type="project" value="TreeGrafter"/>
</dbReference>
<dbReference type="PANTHER" id="PTHR22950:SF340">
    <property type="entry name" value="AMINO ACID TRANSPORTER TRANSMEMBRANE DOMAIN-CONTAINING PROTEIN-RELATED"/>
    <property type="match status" value="1"/>
</dbReference>
<feature type="transmembrane region" description="Helical" evidence="5">
    <location>
        <begin position="348"/>
        <end position="364"/>
    </location>
</feature>
<keyword evidence="2 5" id="KW-0812">Transmembrane</keyword>
<keyword evidence="7" id="KW-1185">Reference proteome</keyword>
<reference evidence="8" key="1">
    <citation type="submission" date="2025-08" db="UniProtKB">
        <authorList>
            <consortium name="RefSeq"/>
        </authorList>
    </citation>
    <scope>IDENTIFICATION</scope>
    <source>
        <tissue evidence="8">Adult</tissue>
    </source>
</reference>
<evidence type="ECO:0000259" key="6">
    <source>
        <dbReference type="Pfam" id="PF01490"/>
    </source>
</evidence>
<dbReference type="RefSeq" id="XP_029407330.2">
    <property type="nucleotide sequence ID" value="XM_029551470.2"/>
</dbReference>
<dbReference type="AlphaFoldDB" id="A0A8N4L451"/>
<feature type="transmembrane region" description="Helical" evidence="5">
    <location>
        <begin position="258"/>
        <end position="285"/>
    </location>
</feature>
<feature type="transmembrane region" description="Helical" evidence="5">
    <location>
        <begin position="34"/>
        <end position="53"/>
    </location>
</feature>
<dbReference type="GeneID" id="105229097"/>
<proteinExistence type="predicted"/>
<evidence type="ECO:0000256" key="4">
    <source>
        <dbReference type="ARBA" id="ARBA00023136"/>
    </source>
</evidence>
<evidence type="ECO:0000256" key="2">
    <source>
        <dbReference type="ARBA" id="ARBA00022692"/>
    </source>
</evidence>
<feature type="transmembrane region" description="Helical" evidence="5">
    <location>
        <begin position="191"/>
        <end position="214"/>
    </location>
</feature>
<evidence type="ECO:0000256" key="1">
    <source>
        <dbReference type="ARBA" id="ARBA00004141"/>
    </source>
</evidence>
<name>A0A8N4L451_BACDO</name>
<dbReference type="Pfam" id="PF01490">
    <property type="entry name" value="Aa_trans"/>
    <property type="match status" value="1"/>
</dbReference>
<dbReference type="OrthoDB" id="1684102at2759"/>
<dbReference type="GO" id="GO:0015179">
    <property type="term" value="F:L-amino acid transmembrane transporter activity"/>
    <property type="evidence" value="ECO:0007669"/>
    <property type="project" value="TreeGrafter"/>
</dbReference>
<evidence type="ECO:0000313" key="8">
    <source>
        <dbReference type="RefSeq" id="XP_029407330.2"/>
    </source>
</evidence>
<feature type="transmembrane region" description="Helical" evidence="5">
    <location>
        <begin position="164"/>
        <end position="179"/>
    </location>
</feature>
<gene>
    <name evidence="8" type="primary">LOC105229097</name>
</gene>
<dbReference type="InterPro" id="IPR013057">
    <property type="entry name" value="AA_transpt_TM"/>
</dbReference>
<keyword evidence="4 5" id="KW-0472">Membrane</keyword>